<dbReference type="PANTHER" id="PTHR31104">
    <property type="entry name" value="PEPTIDE-N4-(N-ACETYL-BETA-GLUCOSAMINYL)ASPARAGINE AMIDASE A PROTEIN"/>
    <property type="match status" value="1"/>
</dbReference>
<gene>
    <name evidence="3" type="ORF">GEV47_10450</name>
</gene>
<name>A0A843YUW9_9BURK</name>
<keyword evidence="1" id="KW-1133">Transmembrane helix</keyword>
<feature type="transmembrane region" description="Helical" evidence="1">
    <location>
        <begin position="71"/>
        <end position="92"/>
    </location>
</feature>
<evidence type="ECO:0000259" key="2">
    <source>
        <dbReference type="Pfam" id="PF12222"/>
    </source>
</evidence>
<keyword evidence="4" id="KW-1185">Reference proteome</keyword>
<accession>A0A843YUW9</accession>
<evidence type="ECO:0000313" key="4">
    <source>
        <dbReference type="Proteomes" id="UP000451565"/>
    </source>
</evidence>
<keyword evidence="1" id="KW-0812">Transmembrane</keyword>
<organism evidence="3 4">
    <name type="scientific">Glaciimonas soli</name>
    <dbReference type="NCBI Taxonomy" id="2590999"/>
    <lineage>
        <taxon>Bacteria</taxon>
        <taxon>Pseudomonadati</taxon>
        <taxon>Pseudomonadota</taxon>
        <taxon>Betaproteobacteria</taxon>
        <taxon>Burkholderiales</taxon>
        <taxon>Oxalobacteraceae</taxon>
        <taxon>Glaciimonas</taxon>
    </lineage>
</organism>
<dbReference type="Pfam" id="PF25156">
    <property type="entry name" value="PNGase_A_C"/>
    <property type="match status" value="1"/>
</dbReference>
<proteinExistence type="predicted"/>
<protein>
    <submittedName>
        <fullName evidence="3">Peptide-N(4)-(N-acetyl-beta-glucosaminyl)asparagine amidase</fullName>
    </submittedName>
</protein>
<evidence type="ECO:0000313" key="3">
    <source>
        <dbReference type="EMBL" id="MQR01101.1"/>
    </source>
</evidence>
<dbReference type="Pfam" id="PF12222">
    <property type="entry name" value="PNGaseA"/>
    <property type="match status" value="1"/>
</dbReference>
<dbReference type="InterPro" id="IPR021102">
    <property type="entry name" value="PNGase_A"/>
</dbReference>
<evidence type="ECO:0000256" key="1">
    <source>
        <dbReference type="SAM" id="Phobius"/>
    </source>
</evidence>
<keyword evidence="1" id="KW-0472">Membrane</keyword>
<dbReference type="EMBL" id="WINI01000004">
    <property type="protein sequence ID" value="MQR01101.1"/>
    <property type="molecule type" value="Genomic_DNA"/>
</dbReference>
<sequence length="654" mass="70180">MRRHMTLLFHDHEDGCRRKRNLSSSSFPNLPPRSGRNEMQSCIASCLVSPSVSRSVPTSVSNFISHKKTSALAAITGSLLFAFGMSATAAALPPGFTLGSANVAIADPAVPRPQTQPCSVVLFNNQAFADYSNHPFSYAPPAACPGPWAKVVLEVDMSINAGNQYDRTAHIWLAGVNIYTGTTEEPSATIARNWHVERDLTDYSALFKSGQQGSVDLGNVVNATYTGVLHGTATLQFYPAIPGYKPSRTPDAVYPMSASATGGAVALNTSTDQLKQTITFPPNVERAFIDVLAQGQSGDEFWYTCVPNTLTSQLQSCGSTAFREAEISIDGQAAGVAPVYPWIFTGGIDPLLWRPTPGVQTLNLLPYRIDISPFAGQLSNGQPHTVAISVYNANSYFLASGAVLVYRDPRTAHITGAITDNTLAAAVAPIITNGITTDSQGNVSGTLTTSSRRNFKIAGYIQTSHGRIDTVVTQNMHYQNKQAFTINNSDYVQNISQQTDVDTDTAVSGNDGQTHERHHASFPLTMNINYASAPGQPSSQATTVSQAFDNTNRLEQNGVMIYQSEVHNKVTPSDTIAFDANGNFTGNSGQQSVQKYGFTDTAGSCYKRSVTSSAGLLTGVTDGQDCRGNQDALRWFADPYGIALPDVSTLNMYR</sequence>
<reference evidence="3 4" key="1">
    <citation type="submission" date="2019-10" db="EMBL/GenBank/DDBJ databases">
        <title>Glaciimonas soli sp. nov., a psychrophilic bacterium isolated from the forest soil of a high elevation mountain in Taiwan.</title>
        <authorList>
            <person name="Wang L.-T."/>
            <person name="Shieh W.Y."/>
        </authorList>
    </citation>
    <scope>NUCLEOTIDE SEQUENCE [LARGE SCALE GENOMIC DNA]</scope>
    <source>
        <strain evidence="3 4">GS1</strain>
    </source>
</reference>
<comment type="caution">
    <text evidence="3">The sequence shown here is derived from an EMBL/GenBank/DDBJ whole genome shotgun (WGS) entry which is preliminary data.</text>
</comment>
<feature type="domain" description="Peptide N-acetyl-beta-D-glucosaminyl asparaginase amidase A N-terminal" evidence="2">
    <location>
        <begin position="114"/>
        <end position="420"/>
    </location>
</feature>
<dbReference type="InterPro" id="IPR056948">
    <property type="entry name" value="PNGaseA_N"/>
</dbReference>
<dbReference type="AlphaFoldDB" id="A0A843YUW9"/>
<dbReference type="Proteomes" id="UP000451565">
    <property type="component" value="Unassembled WGS sequence"/>
</dbReference>
<dbReference type="OrthoDB" id="3275185at2"/>